<reference evidence="1" key="1">
    <citation type="submission" date="2021-01" db="EMBL/GenBank/DDBJ databases">
        <authorList>
            <person name="Corre E."/>
            <person name="Pelletier E."/>
            <person name="Niang G."/>
            <person name="Scheremetjew M."/>
            <person name="Finn R."/>
            <person name="Kale V."/>
            <person name="Holt S."/>
            <person name="Cochrane G."/>
            <person name="Meng A."/>
            <person name="Brown T."/>
            <person name="Cohen L."/>
        </authorList>
    </citation>
    <scope>NUCLEOTIDE SEQUENCE</scope>
    <source>
        <strain evidence="1">PLY429</strain>
    </source>
</reference>
<sequence length="211" mass="23348">MTISQVAPEYRRLCSVAVFLQPPKAKQRRRTALIVPTGAMPFESDLMTSLLMAHRSMDCDQHSSDINCDLEGVAAEDGLLLVQQGPYYGAIDSLVERVPDQASVARLRPYIEQLPIRFREVPVSELGFFRKYEGTCARYPLCSGTIDITLFDATKLRAMSAVCLKLCLCDNILPILHVQTMASSTMMFPSSRAVALFTDLSSLCMSVSSVQ</sequence>
<dbReference type="AlphaFoldDB" id="A0A7S1SM45"/>
<accession>A0A7S1SM45</accession>
<gene>
    <name evidence="1" type="ORF">TCHU04912_LOCUS4864</name>
</gene>
<proteinExistence type="predicted"/>
<protein>
    <submittedName>
        <fullName evidence="1">Uncharacterized protein</fullName>
    </submittedName>
</protein>
<evidence type="ECO:0000313" key="1">
    <source>
        <dbReference type="EMBL" id="CAD9202631.1"/>
    </source>
</evidence>
<name>A0A7S1SM45_9CHLO</name>
<organism evidence="1">
    <name type="scientific">Tetraselmis chuii</name>
    <dbReference type="NCBI Taxonomy" id="63592"/>
    <lineage>
        <taxon>Eukaryota</taxon>
        <taxon>Viridiplantae</taxon>
        <taxon>Chlorophyta</taxon>
        <taxon>core chlorophytes</taxon>
        <taxon>Chlorodendrophyceae</taxon>
        <taxon>Chlorodendrales</taxon>
        <taxon>Chlorodendraceae</taxon>
        <taxon>Tetraselmis</taxon>
    </lineage>
</organism>
<dbReference type="EMBL" id="HBGG01009641">
    <property type="protein sequence ID" value="CAD9202631.1"/>
    <property type="molecule type" value="Transcribed_RNA"/>
</dbReference>